<sequence>MTSLYHSNDLSSTRNYTGVGSMNRDSDSHSSSSSEGPSTPPNRTIRVDPLSAIGKNLLSQQDLPVVEITQENNDFAYRVQNGGNQLQQHQQLEQEAELYQALSQSLSKMNMVNQPPQSSALERIHRELSAQSAWKGKSTVDSTPCFSSSASEIGEITPASAASPIPEIVFEGPVAALTQKDIVFRSSMIPDSSLQERNVRDVLVERFPTLCDPPAKMFGEDGKPLPPTKKQEITAEEREARKRALMVTYKSKQVCSMIKATVIMESRTSNWKRIGPSSSNATASCSSSPIYSSLPEVPSPWTVEITHENLDLSAMPTKAKKVFELAGTRCEAACPKCSGRGLDTCTTCKGEAADECFWCSGTGKEKGRGTCHRCSGLGKLACKKCQGTLLSPCLPCEGNGSGIYANMVTVKMKKVSLPPVPVSWIVSSARPHLGTVKSAATRRVWELIQRMNRQSNTTTTQSSYVPVSAECSWEISTNHLVEVDVPLQARLSSKKNQLKPLGLHRKIPTQKRFFTLPTDPDLKPDEISPSEFAAFESKLREESRYGHSEPVTPAEFPPTRQPLASQSSCIF</sequence>
<evidence type="ECO:0000313" key="2">
    <source>
        <dbReference type="Proteomes" id="UP000245626"/>
    </source>
</evidence>
<evidence type="ECO:0000313" key="1">
    <source>
        <dbReference type="EMBL" id="PWN53720.1"/>
    </source>
</evidence>
<name>A0ACD0P6H6_9BASI</name>
<organism evidence="1 2">
    <name type="scientific">Violaceomyces palustris</name>
    <dbReference type="NCBI Taxonomy" id="1673888"/>
    <lineage>
        <taxon>Eukaryota</taxon>
        <taxon>Fungi</taxon>
        <taxon>Dikarya</taxon>
        <taxon>Basidiomycota</taxon>
        <taxon>Ustilaginomycotina</taxon>
        <taxon>Ustilaginomycetes</taxon>
        <taxon>Violaceomycetales</taxon>
        <taxon>Violaceomycetaceae</taxon>
        <taxon>Violaceomyces</taxon>
    </lineage>
</organism>
<reference evidence="1 2" key="1">
    <citation type="journal article" date="2018" name="Mol. Biol. Evol.">
        <title>Broad Genomic Sampling Reveals a Smut Pathogenic Ancestry of the Fungal Clade Ustilaginomycotina.</title>
        <authorList>
            <person name="Kijpornyongpan T."/>
            <person name="Mondo S.J."/>
            <person name="Barry K."/>
            <person name="Sandor L."/>
            <person name="Lee J."/>
            <person name="Lipzen A."/>
            <person name="Pangilinan J."/>
            <person name="LaButti K."/>
            <person name="Hainaut M."/>
            <person name="Henrissat B."/>
            <person name="Grigoriev I.V."/>
            <person name="Spatafora J.W."/>
            <person name="Aime M.C."/>
        </authorList>
    </citation>
    <scope>NUCLEOTIDE SEQUENCE [LARGE SCALE GENOMIC DNA]</scope>
    <source>
        <strain evidence="1 2">SA 807</strain>
    </source>
</reference>
<gene>
    <name evidence="1" type="ORF">IE53DRAFT_383762</name>
</gene>
<dbReference type="EMBL" id="KZ819712">
    <property type="protein sequence ID" value="PWN53720.1"/>
    <property type="molecule type" value="Genomic_DNA"/>
</dbReference>
<protein>
    <submittedName>
        <fullName evidence="1">Uncharacterized protein</fullName>
    </submittedName>
</protein>
<proteinExistence type="predicted"/>
<keyword evidence="2" id="KW-1185">Reference proteome</keyword>
<accession>A0ACD0P6H6</accession>
<dbReference type="Proteomes" id="UP000245626">
    <property type="component" value="Unassembled WGS sequence"/>
</dbReference>